<evidence type="ECO:0000256" key="2">
    <source>
        <dbReference type="ARBA" id="ARBA00022723"/>
    </source>
</evidence>
<reference evidence="10 11" key="1">
    <citation type="submission" date="2020-02" db="EMBL/GenBank/DDBJ databases">
        <title>Genome sequence of the type strain CCBAU10050 of Rhizobium daejeonense.</title>
        <authorList>
            <person name="Gao J."/>
            <person name="Sun J."/>
        </authorList>
    </citation>
    <scope>NUCLEOTIDE SEQUENCE [LARGE SCALE GENOMIC DNA]</scope>
    <source>
        <strain evidence="10 11">CCBAU10050</strain>
    </source>
</reference>
<dbReference type="NCBIfam" id="NF001862">
    <property type="entry name" value="PRK00601.1"/>
    <property type="match status" value="1"/>
</dbReference>
<keyword evidence="3 7" id="KW-0378">Hydrolase</keyword>
<proteinExistence type="inferred from homology"/>
<dbReference type="UniPathway" id="UPA00610">
    <property type="reaction ID" value="UER00666"/>
</dbReference>
<dbReference type="GO" id="GO:0000287">
    <property type="term" value="F:magnesium ion binding"/>
    <property type="evidence" value="ECO:0007669"/>
    <property type="project" value="UniProtKB-UniRule"/>
</dbReference>
<evidence type="ECO:0000256" key="5">
    <source>
        <dbReference type="ARBA" id="ARBA00023080"/>
    </source>
</evidence>
<accession>A0A6M1S117</accession>
<dbReference type="CDD" id="cd07557">
    <property type="entry name" value="trimeric_dUTPase"/>
    <property type="match status" value="1"/>
</dbReference>
<dbReference type="GO" id="GO:0046081">
    <property type="term" value="P:dUTP catabolic process"/>
    <property type="evidence" value="ECO:0007669"/>
    <property type="project" value="InterPro"/>
</dbReference>
<feature type="region of interest" description="Disordered" evidence="8">
    <location>
        <begin position="137"/>
        <end position="157"/>
    </location>
</feature>
<sequence length="157" mass="16726">MNIHNDIRPTLKLVRLPHGQDLPLPAYETAGAAGMDLRAAVADDQPMTLAPGQRALVPTGFVMEIPEGFEAQIRPRSGLAFKNGITCLNTPGTIDSDYRGEVKVLLINLGDEPFEITRGMRIAQTIIAPVTQVRVQETTEASTTDRGAGGFGSTGVA</sequence>
<dbReference type="GO" id="GO:0004170">
    <property type="term" value="F:dUTP diphosphatase activity"/>
    <property type="evidence" value="ECO:0007669"/>
    <property type="project" value="UniProtKB-UniRule"/>
</dbReference>
<comment type="similarity">
    <text evidence="1 7">Belongs to the dUTPase family.</text>
</comment>
<comment type="pathway">
    <text evidence="7">Pyrimidine metabolism; dUMP biosynthesis; dUMP from dCTP (dUTP route): step 2/2.</text>
</comment>
<dbReference type="EC" id="3.6.1.23" evidence="7"/>
<evidence type="ECO:0000259" key="9">
    <source>
        <dbReference type="Pfam" id="PF00692"/>
    </source>
</evidence>
<dbReference type="GO" id="GO:0006226">
    <property type="term" value="P:dUMP biosynthetic process"/>
    <property type="evidence" value="ECO:0007669"/>
    <property type="project" value="UniProtKB-UniRule"/>
</dbReference>
<dbReference type="Gene3D" id="2.70.40.10">
    <property type="match status" value="1"/>
</dbReference>
<dbReference type="FunFam" id="2.70.40.10:FF:000002">
    <property type="entry name" value="dUTP diphosphatase"/>
    <property type="match status" value="1"/>
</dbReference>
<dbReference type="Proteomes" id="UP000477849">
    <property type="component" value="Unassembled WGS sequence"/>
</dbReference>
<name>A0A6M1S117_9HYPH</name>
<dbReference type="HAMAP" id="MF_00116">
    <property type="entry name" value="dUTPase_bact"/>
    <property type="match status" value="1"/>
</dbReference>
<evidence type="ECO:0000256" key="8">
    <source>
        <dbReference type="SAM" id="MobiDB-lite"/>
    </source>
</evidence>
<dbReference type="AlphaFoldDB" id="A0A6M1S117"/>
<keyword evidence="2 7" id="KW-0479">Metal-binding</keyword>
<feature type="binding site" evidence="7">
    <location>
        <position position="89"/>
    </location>
    <ligand>
        <name>substrate</name>
    </ligand>
</feature>
<comment type="catalytic activity">
    <reaction evidence="6 7">
        <text>dUTP + H2O = dUMP + diphosphate + H(+)</text>
        <dbReference type="Rhea" id="RHEA:10248"/>
        <dbReference type="ChEBI" id="CHEBI:15377"/>
        <dbReference type="ChEBI" id="CHEBI:15378"/>
        <dbReference type="ChEBI" id="CHEBI:33019"/>
        <dbReference type="ChEBI" id="CHEBI:61555"/>
        <dbReference type="ChEBI" id="CHEBI:246422"/>
        <dbReference type="EC" id="3.6.1.23"/>
    </reaction>
</comment>
<dbReference type="SUPFAM" id="SSF51283">
    <property type="entry name" value="dUTPase-like"/>
    <property type="match status" value="1"/>
</dbReference>
<evidence type="ECO:0000313" key="11">
    <source>
        <dbReference type="Proteomes" id="UP000477849"/>
    </source>
</evidence>
<dbReference type="InterPro" id="IPR008181">
    <property type="entry name" value="dUTPase"/>
</dbReference>
<dbReference type="InterPro" id="IPR033704">
    <property type="entry name" value="dUTPase_trimeric"/>
</dbReference>
<keyword evidence="5 7" id="KW-0546">Nucleotide metabolism</keyword>
<dbReference type="PANTHER" id="PTHR11241:SF0">
    <property type="entry name" value="DEOXYURIDINE 5'-TRIPHOSPHATE NUCLEOTIDOHYDROLASE"/>
    <property type="match status" value="1"/>
</dbReference>
<gene>
    <name evidence="7 10" type="primary">dut</name>
    <name evidence="10" type="ORF">G6N76_14235</name>
</gene>
<keyword evidence="4 7" id="KW-0460">Magnesium</keyword>
<evidence type="ECO:0000313" key="10">
    <source>
        <dbReference type="EMBL" id="NGO64825.1"/>
    </source>
</evidence>
<comment type="function">
    <text evidence="7">This enzyme is involved in nucleotide metabolism: it produces dUMP, the immediate precursor of thymidine nucleotides and it decreases the intracellular concentration of dUTP so that uracil cannot be incorporated into DNA.</text>
</comment>
<dbReference type="InterPro" id="IPR029054">
    <property type="entry name" value="dUTPase-like"/>
</dbReference>
<dbReference type="NCBIfam" id="TIGR00576">
    <property type="entry name" value="dut"/>
    <property type="match status" value="1"/>
</dbReference>
<dbReference type="EMBL" id="JAAKZH010000004">
    <property type="protein sequence ID" value="NGO64825.1"/>
    <property type="molecule type" value="Genomic_DNA"/>
</dbReference>
<comment type="caution">
    <text evidence="7">Lacks conserved residue(s) required for the propagation of feature annotation.</text>
</comment>
<dbReference type="RefSeq" id="WP_163903021.1">
    <property type="nucleotide sequence ID" value="NZ_CP048427.1"/>
</dbReference>
<evidence type="ECO:0000256" key="4">
    <source>
        <dbReference type="ARBA" id="ARBA00022842"/>
    </source>
</evidence>
<feature type="compositionally biased region" description="Gly residues" evidence="8">
    <location>
        <begin position="147"/>
        <end position="157"/>
    </location>
</feature>
<keyword evidence="11" id="KW-1185">Reference proteome</keyword>
<evidence type="ECO:0000256" key="7">
    <source>
        <dbReference type="HAMAP-Rule" id="MF_00116"/>
    </source>
</evidence>
<evidence type="ECO:0000256" key="3">
    <source>
        <dbReference type="ARBA" id="ARBA00022801"/>
    </source>
</evidence>
<comment type="caution">
    <text evidence="10">The sequence shown here is derived from an EMBL/GenBank/DDBJ whole genome shotgun (WGS) entry which is preliminary data.</text>
</comment>
<dbReference type="Pfam" id="PF00692">
    <property type="entry name" value="dUTPase"/>
    <property type="match status" value="1"/>
</dbReference>
<feature type="binding site" evidence="7">
    <location>
        <begin position="93"/>
        <end position="95"/>
    </location>
    <ligand>
        <name>substrate</name>
    </ligand>
</feature>
<feature type="binding site" evidence="7">
    <location>
        <begin position="76"/>
        <end position="78"/>
    </location>
    <ligand>
        <name>substrate</name>
    </ligand>
</feature>
<dbReference type="PANTHER" id="PTHR11241">
    <property type="entry name" value="DEOXYURIDINE 5'-TRIPHOSPHATE NUCLEOTIDOHYDROLASE"/>
    <property type="match status" value="1"/>
</dbReference>
<dbReference type="InterPro" id="IPR036157">
    <property type="entry name" value="dUTPase-like_sf"/>
</dbReference>
<evidence type="ECO:0000256" key="1">
    <source>
        <dbReference type="ARBA" id="ARBA00006581"/>
    </source>
</evidence>
<feature type="domain" description="dUTPase-like" evidence="9">
    <location>
        <begin position="22"/>
        <end position="155"/>
    </location>
</feature>
<protein>
    <recommendedName>
        <fullName evidence="7">Deoxyuridine 5'-triphosphate nucleotidohydrolase</fullName>
        <shortName evidence="7">dUTPase</shortName>
        <ecNumber evidence="7">3.6.1.23</ecNumber>
    </recommendedName>
    <alternativeName>
        <fullName evidence="7">dUTP pyrophosphatase</fullName>
    </alternativeName>
</protein>
<evidence type="ECO:0000256" key="6">
    <source>
        <dbReference type="ARBA" id="ARBA00047686"/>
    </source>
</evidence>
<comment type="cofactor">
    <cofactor evidence="7">
        <name>Mg(2+)</name>
        <dbReference type="ChEBI" id="CHEBI:18420"/>
    </cofactor>
</comment>
<organism evidence="10 11">
    <name type="scientific">Rhizobium daejeonense</name>
    <dbReference type="NCBI Taxonomy" id="240521"/>
    <lineage>
        <taxon>Bacteria</taxon>
        <taxon>Pseudomonadati</taxon>
        <taxon>Pseudomonadota</taxon>
        <taxon>Alphaproteobacteria</taxon>
        <taxon>Hyphomicrobiales</taxon>
        <taxon>Rhizobiaceae</taxon>
        <taxon>Rhizobium/Agrobacterium group</taxon>
        <taxon>Rhizobium</taxon>
    </lineage>
</organism>